<dbReference type="PROSITE" id="PS50995">
    <property type="entry name" value="HTH_MARR_2"/>
    <property type="match status" value="1"/>
</dbReference>
<evidence type="ECO:0000313" key="3">
    <source>
        <dbReference type="Proteomes" id="UP000313066"/>
    </source>
</evidence>
<dbReference type="EMBL" id="VDMA02000025">
    <property type="protein sequence ID" value="KAB8180018.1"/>
    <property type="molecule type" value="Genomic_DNA"/>
</dbReference>
<dbReference type="SMART" id="SM00347">
    <property type="entry name" value="HTH_MARR"/>
    <property type="match status" value="1"/>
</dbReference>
<dbReference type="InterPro" id="IPR011991">
    <property type="entry name" value="ArsR-like_HTH"/>
</dbReference>
<reference evidence="2 3" key="1">
    <citation type="submission" date="2019-10" db="EMBL/GenBank/DDBJ databases">
        <title>Nonomuraea sp. nov., isolated from Phyllanthus amarus.</title>
        <authorList>
            <person name="Klykleung N."/>
            <person name="Tanasupawat S."/>
        </authorList>
    </citation>
    <scope>NUCLEOTIDE SEQUENCE [LARGE SCALE GENOMIC DNA]</scope>
    <source>
        <strain evidence="2 3">CR1-09</strain>
    </source>
</reference>
<comment type="caution">
    <text evidence="2">The sequence shown here is derived from an EMBL/GenBank/DDBJ whole genome shotgun (WGS) entry which is preliminary data.</text>
</comment>
<dbReference type="GO" id="GO:0003700">
    <property type="term" value="F:DNA-binding transcription factor activity"/>
    <property type="evidence" value="ECO:0007669"/>
    <property type="project" value="InterPro"/>
</dbReference>
<sequence>MEAMRENAGRGVVLHQAIADRFGLGPTDLKCLDLARHEPELTAGRLAELTGLSTSAVTSVVDRLERGGFVERHRDDLDRRKVLIRSTGRHEAALEEVFATVESEFLAVVSDYDDDQLEKFVDFVRRLNARAHQVTAALIARPRA</sequence>
<evidence type="ECO:0000313" key="2">
    <source>
        <dbReference type="EMBL" id="KAB8180018.1"/>
    </source>
</evidence>
<dbReference type="Gene3D" id="1.10.10.10">
    <property type="entry name" value="Winged helix-like DNA-binding domain superfamily/Winged helix DNA-binding domain"/>
    <property type="match status" value="1"/>
</dbReference>
<name>A0A5N6BII7_9ACTN</name>
<dbReference type="SUPFAM" id="SSF46785">
    <property type="entry name" value="Winged helix' DNA-binding domain"/>
    <property type="match status" value="1"/>
</dbReference>
<dbReference type="PRINTS" id="PR00598">
    <property type="entry name" value="HTHMARR"/>
</dbReference>
<proteinExistence type="predicted"/>
<dbReference type="Pfam" id="PF01047">
    <property type="entry name" value="MarR"/>
    <property type="match status" value="1"/>
</dbReference>
<dbReference type="InterPro" id="IPR036390">
    <property type="entry name" value="WH_DNA-bd_sf"/>
</dbReference>
<feature type="domain" description="HTH marR-type" evidence="1">
    <location>
        <begin position="1"/>
        <end position="129"/>
    </location>
</feature>
<keyword evidence="3" id="KW-1185">Reference proteome</keyword>
<dbReference type="GO" id="GO:0006950">
    <property type="term" value="P:response to stress"/>
    <property type="evidence" value="ECO:0007669"/>
    <property type="project" value="TreeGrafter"/>
</dbReference>
<dbReference type="PANTHER" id="PTHR33164">
    <property type="entry name" value="TRANSCRIPTIONAL REGULATOR, MARR FAMILY"/>
    <property type="match status" value="1"/>
</dbReference>
<dbReference type="InterPro" id="IPR039422">
    <property type="entry name" value="MarR/SlyA-like"/>
</dbReference>
<accession>A0A5N6BII7</accession>
<dbReference type="PANTHER" id="PTHR33164:SF106">
    <property type="entry name" value="TRANSCRIPTIONAL REGULATORY PROTEIN"/>
    <property type="match status" value="1"/>
</dbReference>
<dbReference type="InterPro" id="IPR036388">
    <property type="entry name" value="WH-like_DNA-bd_sf"/>
</dbReference>
<dbReference type="CDD" id="cd00090">
    <property type="entry name" value="HTH_ARSR"/>
    <property type="match status" value="1"/>
</dbReference>
<protein>
    <submittedName>
        <fullName evidence="2">MarR family transcriptional regulator</fullName>
    </submittedName>
</protein>
<gene>
    <name evidence="2" type="ORF">FH610_035185</name>
</gene>
<dbReference type="InterPro" id="IPR000835">
    <property type="entry name" value="HTH_MarR-typ"/>
</dbReference>
<dbReference type="AlphaFoldDB" id="A0A5N6BII7"/>
<dbReference type="Proteomes" id="UP000313066">
    <property type="component" value="Unassembled WGS sequence"/>
</dbReference>
<organism evidence="2 3">
    <name type="scientific">Microbispora catharanthi</name>
    <dbReference type="NCBI Taxonomy" id="1712871"/>
    <lineage>
        <taxon>Bacteria</taxon>
        <taxon>Bacillati</taxon>
        <taxon>Actinomycetota</taxon>
        <taxon>Actinomycetes</taxon>
        <taxon>Streptosporangiales</taxon>
        <taxon>Streptosporangiaceae</taxon>
        <taxon>Microbispora</taxon>
    </lineage>
</organism>
<evidence type="ECO:0000259" key="1">
    <source>
        <dbReference type="PROSITE" id="PS50995"/>
    </source>
</evidence>